<evidence type="ECO:0000313" key="1">
    <source>
        <dbReference type="EMBL" id="KOM45806.1"/>
    </source>
</evidence>
<accession>A0A0L9USV4</accession>
<protein>
    <submittedName>
        <fullName evidence="1">Uncharacterized protein</fullName>
    </submittedName>
</protein>
<organism evidence="1 2">
    <name type="scientific">Phaseolus angularis</name>
    <name type="common">Azuki bean</name>
    <name type="synonym">Vigna angularis</name>
    <dbReference type="NCBI Taxonomy" id="3914"/>
    <lineage>
        <taxon>Eukaryota</taxon>
        <taxon>Viridiplantae</taxon>
        <taxon>Streptophyta</taxon>
        <taxon>Embryophyta</taxon>
        <taxon>Tracheophyta</taxon>
        <taxon>Spermatophyta</taxon>
        <taxon>Magnoliopsida</taxon>
        <taxon>eudicotyledons</taxon>
        <taxon>Gunneridae</taxon>
        <taxon>Pentapetalae</taxon>
        <taxon>rosids</taxon>
        <taxon>fabids</taxon>
        <taxon>Fabales</taxon>
        <taxon>Fabaceae</taxon>
        <taxon>Papilionoideae</taxon>
        <taxon>50 kb inversion clade</taxon>
        <taxon>NPAAA clade</taxon>
        <taxon>indigoferoid/millettioid clade</taxon>
        <taxon>Phaseoleae</taxon>
        <taxon>Vigna</taxon>
    </lineage>
</organism>
<dbReference type="EMBL" id="CM003376">
    <property type="protein sequence ID" value="KOM45806.1"/>
    <property type="molecule type" value="Genomic_DNA"/>
</dbReference>
<proteinExistence type="predicted"/>
<gene>
    <name evidence="1" type="ORF">LR48_Vigan06g111200</name>
</gene>
<reference evidence="2" key="1">
    <citation type="journal article" date="2015" name="Proc. Natl. Acad. Sci. U.S.A.">
        <title>Genome sequencing of adzuki bean (Vigna angularis) provides insight into high starch and low fat accumulation and domestication.</title>
        <authorList>
            <person name="Yang K."/>
            <person name="Tian Z."/>
            <person name="Chen C."/>
            <person name="Luo L."/>
            <person name="Zhao B."/>
            <person name="Wang Z."/>
            <person name="Yu L."/>
            <person name="Li Y."/>
            <person name="Sun Y."/>
            <person name="Li W."/>
            <person name="Chen Y."/>
            <person name="Li Y."/>
            <person name="Zhang Y."/>
            <person name="Ai D."/>
            <person name="Zhao J."/>
            <person name="Shang C."/>
            <person name="Ma Y."/>
            <person name="Wu B."/>
            <person name="Wang M."/>
            <person name="Gao L."/>
            <person name="Sun D."/>
            <person name="Zhang P."/>
            <person name="Guo F."/>
            <person name="Wang W."/>
            <person name="Li Y."/>
            <person name="Wang J."/>
            <person name="Varshney R.K."/>
            <person name="Wang J."/>
            <person name="Ling H.Q."/>
            <person name="Wan P."/>
        </authorList>
    </citation>
    <scope>NUCLEOTIDE SEQUENCE</scope>
    <source>
        <strain evidence="2">cv. Jingnong 6</strain>
    </source>
</reference>
<dbReference type="AlphaFoldDB" id="A0A0L9USV4"/>
<sequence>MLPQIGRCRRLQAAQHRRSHAMMFCRSVNQCSADCSANPSVDRSVQVFSCTKSLSFGSVMLGHSVQALAHRSIVTWADRSVL</sequence>
<dbReference type="Gramene" id="KOM45806">
    <property type="protein sequence ID" value="KOM45806"/>
    <property type="gene ID" value="LR48_Vigan06g111200"/>
</dbReference>
<evidence type="ECO:0000313" key="2">
    <source>
        <dbReference type="Proteomes" id="UP000053144"/>
    </source>
</evidence>
<name>A0A0L9USV4_PHAAN</name>
<dbReference type="Proteomes" id="UP000053144">
    <property type="component" value="Chromosome 6"/>
</dbReference>